<dbReference type="PANTHER" id="PTHR45752">
    <property type="entry name" value="LEUCINE-RICH REPEAT-CONTAINING"/>
    <property type="match status" value="1"/>
</dbReference>
<evidence type="ECO:0000256" key="2">
    <source>
        <dbReference type="ARBA" id="ARBA00022737"/>
    </source>
</evidence>
<keyword evidence="1" id="KW-0433">Leucine-rich repeat</keyword>
<protein>
    <submittedName>
        <fullName evidence="3">Uncharacterized protein</fullName>
    </submittedName>
</protein>
<evidence type="ECO:0000313" key="3">
    <source>
        <dbReference type="Ensembl" id="ENSSLUP00000047611.1"/>
    </source>
</evidence>
<dbReference type="Ensembl" id="ENSSLUT00000049059.1">
    <property type="protein sequence ID" value="ENSSLUP00000047611.1"/>
    <property type="gene ID" value="ENSSLUG00000020912.1"/>
</dbReference>
<name>A0A8C9ZZ03_SANLU</name>
<proteinExistence type="predicted"/>
<evidence type="ECO:0000256" key="1">
    <source>
        <dbReference type="ARBA" id="ARBA00022614"/>
    </source>
</evidence>
<dbReference type="InterPro" id="IPR050715">
    <property type="entry name" value="LRR-SigEffector_domain"/>
</dbReference>
<sequence>RPCRFWPAHPETEGLKRMVDLTELLLQDCRLERLPSALLALTNLRTLDLQHNNLRTLEELLSLAHLRRLSCLRLAYNRVLALPASVGVLRGLELLDLSNNQLQSLPPALFTLRHLRRLLLAGNLLEVLPAEVKALQLLTELDLSGNRVESLPPQLFSSCLELHILNVAHNSLGSLPRGIAALSRLCRLDLRSNSLEELPAELGCCTGLHGGGLLVEDWLFLSLPPQVRDVLSRSCPASGTYPESRSRPESDSFPYFSPTQWSFSSALESQI</sequence>
<dbReference type="PROSITE" id="PS51450">
    <property type="entry name" value="LRR"/>
    <property type="match status" value="3"/>
</dbReference>
<organism evidence="3 4">
    <name type="scientific">Sander lucioperca</name>
    <name type="common">Pike-perch</name>
    <name type="synonym">Perca lucioperca</name>
    <dbReference type="NCBI Taxonomy" id="283035"/>
    <lineage>
        <taxon>Eukaryota</taxon>
        <taxon>Metazoa</taxon>
        <taxon>Chordata</taxon>
        <taxon>Craniata</taxon>
        <taxon>Vertebrata</taxon>
        <taxon>Euteleostomi</taxon>
        <taxon>Actinopterygii</taxon>
        <taxon>Neopterygii</taxon>
        <taxon>Teleostei</taxon>
        <taxon>Neoteleostei</taxon>
        <taxon>Acanthomorphata</taxon>
        <taxon>Eupercaria</taxon>
        <taxon>Perciformes</taxon>
        <taxon>Percoidei</taxon>
        <taxon>Percidae</taxon>
        <taxon>Luciopercinae</taxon>
        <taxon>Sander</taxon>
    </lineage>
</organism>
<accession>A0A8C9ZZ03</accession>
<dbReference type="InterPro" id="IPR032675">
    <property type="entry name" value="LRR_dom_sf"/>
</dbReference>
<dbReference type="AlphaFoldDB" id="A0A8C9ZZ03"/>
<dbReference type="GO" id="GO:0005886">
    <property type="term" value="C:plasma membrane"/>
    <property type="evidence" value="ECO:0007669"/>
    <property type="project" value="TreeGrafter"/>
</dbReference>
<dbReference type="PRINTS" id="PR00019">
    <property type="entry name" value="LEURICHRPT"/>
</dbReference>
<dbReference type="Pfam" id="PF00560">
    <property type="entry name" value="LRR_1"/>
    <property type="match status" value="1"/>
</dbReference>
<dbReference type="Proteomes" id="UP000694568">
    <property type="component" value="Unplaced"/>
</dbReference>
<dbReference type="GO" id="GO:0140361">
    <property type="term" value="P:cyclic-GMP-AMP transmembrane import across plasma membrane"/>
    <property type="evidence" value="ECO:0007669"/>
    <property type="project" value="TreeGrafter"/>
</dbReference>
<reference evidence="3" key="2">
    <citation type="submission" date="2025-09" db="UniProtKB">
        <authorList>
            <consortium name="Ensembl"/>
        </authorList>
    </citation>
    <scope>IDENTIFICATION</scope>
</reference>
<dbReference type="GO" id="GO:0098656">
    <property type="term" value="P:monoatomic anion transmembrane transport"/>
    <property type="evidence" value="ECO:0007669"/>
    <property type="project" value="TreeGrafter"/>
</dbReference>
<keyword evidence="4" id="KW-1185">Reference proteome</keyword>
<dbReference type="PANTHER" id="PTHR45752:SF24">
    <property type="entry name" value="VOLUME-REGULATED ANION CHANNEL SUBUNIT LRRC8C"/>
    <property type="match status" value="1"/>
</dbReference>
<dbReference type="GO" id="GO:0015810">
    <property type="term" value="P:aspartate transmembrane transport"/>
    <property type="evidence" value="ECO:0007669"/>
    <property type="project" value="TreeGrafter"/>
</dbReference>
<dbReference type="GeneTree" id="ENSGT00940000159311"/>
<evidence type="ECO:0000313" key="4">
    <source>
        <dbReference type="Proteomes" id="UP000694568"/>
    </source>
</evidence>
<dbReference type="Pfam" id="PF13855">
    <property type="entry name" value="LRR_8"/>
    <property type="match status" value="2"/>
</dbReference>
<dbReference type="InterPro" id="IPR003591">
    <property type="entry name" value="Leu-rich_rpt_typical-subtyp"/>
</dbReference>
<dbReference type="GO" id="GO:0034702">
    <property type="term" value="C:monoatomic ion channel complex"/>
    <property type="evidence" value="ECO:0007669"/>
    <property type="project" value="TreeGrafter"/>
</dbReference>
<dbReference type="GO" id="GO:0005737">
    <property type="term" value="C:cytoplasm"/>
    <property type="evidence" value="ECO:0007669"/>
    <property type="project" value="TreeGrafter"/>
</dbReference>
<dbReference type="SMART" id="SM00369">
    <property type="entry name" value="LRR_TYP"/>
    <property type="match status" value="7"/>
</dbReference>
<dbReference type="SMART" id="SM00364">
    <property type="entry name" value="LRR_BAC"/>
    <property type="match status" value="6"/>
</dbReference>
<dbReference type="InterPro" id="IPR001611">
    <property type="entry name" value="Leu-rich_rpt"/>
</dbReference>
<keyword evidence="2" id="KW-0677">Repeat</keyword>
<dbReference type="Gene3D" id="3.80.10.10">
    <property type="entry name" value="Ribonuclease Inhibitor"/>
    <property type="match status" value="1"/>
</dbReference>
<dbReference type="SUPFAM" id="SSF52058">
    <property type="entry name" value="L domain-like"/>
    <property type="match status" value="1"/>
</dbReference>
<reference evidence="3" key="1">
    <citation type="submission" date="2025-08" db="UniProtKB">
        <authorList>
            <consortium name="Ensembl"/>
        </authorList>
    </citation>
    <scope>IDENTIFICATION</scope>
</reference>